<sequence length="66" mass="7712">MWDVAPSPSPVNEEEDQDSFSFFVYKSVHICKRKPYDDDMYQLLTMTSNTKYLSTIAKYEHLSSVP</sequence>
<dbReference type="AlphaFoldDB" id="A0A9W9XWR0"/>
<evidence type="ECO:0000313" key="1">
    <source>
        <dbReference type="EMBL" id="KAJ5504804.1"/>
    </source>
</evidence>
<reference evidence="1" key="2">
    <citation type="journal article" date="2023" name="IMA Fungus">
        <title>Comparative genomic study of the Penicillium genus elucidates a diverse pangenome and 15 lateral gene transfer events.</title>
        <authorList>
            <person name="Petersen C."/>
            <person name="Sorensen T."/>
            <person name="Nielsen M.R."/>
            <person name="Sondergaard T.E."/>
            <person name="Sorensen J.L."/>
            <person name="Fitzpatrick D.A."/>
            <person name="Frisvad J.C."/>
            <person name="Nielsen K.L."/>
        </authorList>
    </citation>
    <scope>NUCLEOTIDE SEQUENCE</scope>
    <source>
        <strain evidence="1">IBT 29495</strain>
    </source>
</reference>
<comment type="caution">
    <text evidence="1">The sequence shown here is derived from an EMBL/GenBank/DDBJ whole genome shotgun (WGS) entry which is preliminary data.</text>
</comment>
<dbReference type="EMBL" id="JAPWDS010000003">
    <property type="protein sequence ID" value="KAJ5504804.1"/>
    <property type="molecule type" value="Genomic_DNA"/>
</dbReference>
<accession>A0A9W9XWR0</accession>
<keyword evidence="2" id="KW-1185">Reference proteome</keyword>
<proteinExistence type="predicted"/>
<reference evidence="1" key="1">
    <citation type="submission" date="2022-12" db="EMBL/GenBank/DDBJ databases">
        <authorList>
            <person name="Petersen C."/>
        </authorList>
    </citation>
    <scope>NUCLEOTIDE SEQUENCE</scope>
    <source>
        <strain evidence="1">IBT 29495</strain>
    </source>
</reference>
<protein>
    <submittedName>
        <fullName evidence="1">Uncharacterized protein</fullName>
    </submittedName>
</protein>
<dbReference type="Proteomes" id="UP001149954">
    <property type="component" value="Unassembled WGS sequence"/>
</dbReference>
<name>A0A9W9XWR0_9EURO</name>
<evidence type="ECO:0000313" key="2">
    <source>
        <dbReference type="Proteomes" id="UP001149954"/>
    </source>
</evidence>
<organism evidence="1 2">
    <name type="scientific">Penicillium fimorum</name>
    <dbReference type="NCBI Taxonomy" id="1882269"/>
    <lineage>
        <taxon>Eukaryota</taxon>
        <taxon>Fungi</taxon>
        <taxon>Dikarya</taxon>
        <taxon>Ascomycota</taxon>
        <taxon>Pezizomycotina</taxon>
        <taxon>Eurotiomycetes</taxon>
        <taxon>Eurotiomycetidae</taxon>
        <taxon>Eurotiales</taxon>
        <taxon>Aspergillaceae</taxon>
        <taxon>Penicillium</taxon>
    </lineage>
</organism>
<gene>
    <name evidence="1" type="ORF">N7463_007678</name>
</gene>